<protein>
    <submittedName>
        <fullName evidence="2">Uncharacterized protein</fullName>
    </submittedName>
</protein>
<reference evidence="3" key="1">
    <citation type="journal article" date="2015" name="Nat. Genet.">
        <title>The genome and transcriptome of the zoonotic hookworm Ancylostoma ceylanicum identify infection-specific gene families.</title>
        <authorList>
            <person name="Schwarz E.M."/>
            <person name="Hu Y."/>
            <person name="Antoshechkin I."/>
            <person name="Miller M.M."/>
            <person name="Sternberg P.W."/>
            <person name="Aroian R.V."/>
        </authorList>
    </citation>
    <scope>NUCLEOTIDE SEQUENCE</scope>
    <source>
        <strain evidence="3">HY135</strain>
    </source>
</reference>
<dbReference type="Proteomes" id="UP000024635">
    <property type="component" value="Unassembled WGS sequence"/>
</dbReference>
<name>A0A016V2B3_9BILA</name>
<dbReference type="EMBL" id="JARK01001356">
    <property type="protein sequence ID" value="EYC20878.1"/>
    <property type="molecule type" value="Genomic_DNA"/>
</dbReference>
<proteinExistence type="predicted"/>
<evidence type="ECO:0000313" key="3">
    <source>
        <dbReference type="Proteomes" id="UP000024635"/>
    </source>
</evidence>
<sequence>MHHRDYPGKRVDNPQIDPSPLTRTSTLSPWLISMMHPKTLRIIEITQGKRTNAPRIYSLLVQASTRLPRVI</sequence>
<feature type="region of interest" description="Disordered" evidence="1">
    <location>
        <begin position="1"/>
        <end position="23"/>
    </location>
</feature>
<feature type="compositionally biased region" description="Basic and acidic residues" evidence="1">
    <location>
        <begin position="1"/>
        <end position="12"/>
    </location>
</feature>
<dbReference type="AlphaFoldDB" id="A0A016V2B3"/>
<comment type="caution">
    <text evidence="2">The sequence shown here is derived from an EMBL/GenBank/DDBJ whole genome shotgun (WGS) entry which is preliminary data.</text>
</comment>
<evidence type="ECO:0000313" key="2">
    <source>
        <dbReference type="EMBL" id="EYC20878.1"/>
    </source>
</evidence>
<keyword evidence="3" id="KW-1185">Reference proteome</keyword>
<accession>A0A016V2B3</accession>
<gene>
    <name evidence="2" type="primary">Acey_s0020.g116</name>
    <name evidence="2" type="ORF">Y032_0020g116</name>
</gene>
<evidence type="ECO:0000256" key="1">
    <source>
        <dbReference type="SAM" id="MobiDB-lite"/>
    </source>
</evidence>
<organism evidence="2 3">
    <name type="scientific">Ancylostoma ceylanicum</name>
    <dbReference type="NCBI Taxonomy" id="53326"/>
    <lineage>
        <taxon>Eukaryota</taxon>
        <taxon>Metazoa</taxon>
        <taxon>Ecdysozoa</taxon>
        <taxon>Nematoda</taxon>
        <taxon>Chromadorea</taxon>
        <taxon>Rhabditida</taxon>
        <taxon>Rhabditina</taxon>
        <taxon>Rhabditomorpha</taxon>
        <taxon>Strongyloidea</taxon>
        <taxon>Ancylostomatidae</taxon>
        <taxon>Ancylostomatinae</taxon>
        <taxon>Ancylostoma</taxon>
    </lineage>
</organism>